<protein>
    <submittedName>
        <fullName evidence="1">Uncharacterized protein</fullName>
    </submittedName>
</protein>
<accession>A0A6J4VDH3</accession>
<dbReference type="EMBL" id="CADCWN010000194">
    <property type="protein sequence ID" value="CAA9575586.1"/>
    <property type="molecule type" value="Genomic_DNA"/>
</dbReference>
<organism evidence="1">
    <name type="scientific">uncultured Thermomicrobiales bacterium</name>
    <dbReference type="NCBI Taxonomy" id="1645740"/>
    <lineage>
        <taxon>Bacteria</taxon>
        <taxon>Pseudomonadati</taxon>
        <taxon>Thermomicrobiota</taxon>
        <taxon>Thermomicrobia</taxon>
        <taxon>Thermomicrobiales</taxon>
        <taxon>environmental samples</taxon>
    </lineage>
</organism>
<proteinExistence type="predicted"/>
<feature type="non-terminal residue" evidence="1">
    <location>
        <position position="1"/>
    </location>
</feature>
<dbReference type="AlphaFoldDB" id="A0A6J4VDH3"/>
<evidence type="ECO:0000313" key="1">
    <source>
        <dbReference type="EMBL" id="CAA9575586.1"/>
    </source>
</evidence>
<gene>
    <name evidence="1" type="ORF">AVDCRST_MAG18-2504</name>
</gene>
<reference evidence="1" key="1">
    <citation type="submission" date="2020-02" db="EMBL/GenBank/DDBJ databases">
        <authorList>
            <person name="Meier V. D."/>
        </authorList>
    </citation>
    <scope>NUCLEOTIDE SEQUENCE</scope>
    <source>
        <strain evidence="1">AVDCRST_MAG18</strain>
    </source>
</reference>
<name>A0A6J4VDH3_9BACT</name>
<sequence length="109" mass="11925">GRREDRVQPGEGRQEEAVRLLEAEPDGVPVDLLDGRRVDAPARGQLLIELDGLVPEEDIIGGERLAVRPAQPLAQPEGVLLRVRAEGERLRDVGNNLRPFGIPADQILV</sequence>
<feature type="non-terminal residue" evidence="1">
    <location>
        <position position="109"/>
    </location>
</feature>